<name>A0AAF0Y6I7_9TREE</name>
<dbReference type="EMBL" id="CP086715">
    <property type="protein sequence ID" value="WOO79159.1"/>
    <property type="molecule type" value="Genomic_DNA"/>
</dbReference>
<feature type="compositionally biased region" description="Low complexity" evidence="1">
    <location>
        <begin position="1"/>
        <end position="51"/>
    </location>
</feature>
<dbReference type="RefSeq" id="XP_062625191.1">
    <property type="nucleotide sequence ID" value="XM_062769207.1"/>
</dbReference>
<evidence type="ECO:0000256" key="1">
    <source>
        <dbReference type="SAM" id="MobiDB-lite"/>
    </source>
</evidence>
<dbReference type="AlphaFoldDB" id="A0AAF0Y6I7"/>
<evidence type="ECO:0000313" key="3">
    <source>
        <dbReference type="Proteomes" id="UP000827549"/>
    </source>
</evidence>
<organism evidence="2 3">
    <name type="scientific">Vanrija pseudolonga</name>
    <dbReference type="NCBI Taxonomy" id="143232"/>
    <lineage>
        <taxon>Eukaryota</taxon>
        <taxon>Fungi</taxon>
        <taxon>Dikarya</taxon>
        <taxon>Basidiomycota</taxon>
        <taxon>Agaricomycotina</taxon>
        <taxon>Tremellomycetes</taxon>
        <taxon>Trichosporonales</taxon>
        <taxon>Trichosporonaceae</taxon>
        <taxon>Vanrija</taxon>
    </lineage>
</organism>
<gene>
    <name evidence="2" type="ORF">LOC62_02G002694</name>
</gene>
<keyword evidence="3" id="KW-1185">Reference proteome</keyword>
<protein>
    <submittedName>
        <fullName evidence="2">Uncharacterized protein</fullName>
    </submittedName>
</protein>
<evidence type="ECO:0000313" key="2">
    <source>
        <dbReference type="EMBL" id="WOO79159.1"/>
    </source>
</evidence>
<reference evidence="2" key="1">
    <citation type="submission" date="2023-10" db="EMBL/GenBank/DDBJ databases">
        <authorList>
            <person name="Noh H."/>
        </authorList>
    </citation>
    <scope>NUCLEOTIDE SEQUENCE</scope>
    <source>
        <strain evidence="2">DUCC4014</strain>
    </source>
</reference>
<dbReference type="GeneID" id="87805941"/>
<dbReference type="Proteomes" id="UP000827549">
    <property type="component" value="Chromosome 2"/>
</dbReference>
<accession>A0AAF0Y6I7</accession>
<sequence length="152" mass="15867">MPPSRSSTLSVTSLPKSPSVSSSPTEPGSLSPTVTATSDTPPNPSPSRSRTMSLPEVGEAGNDQAAGAASNPQLQDLATLMKEMSAKMDGLATQTSITSLNRKLDRIQQTVDSVRSIAIASALHARNTNTKVTAILEILSRLDTEPVVEVVL</sequence>
<proteinExistence type="predicted"/>
<feature type="region of interest" description="Disordered" evidence="1">
    <location>
        <begin position="1"/>
        <end position="74"/>
    </location>
</feature>